<name>E9G9F9_DAPPU</name>
<reference evidence="1 2" key="1">
    <citation type="journal article" date="2011" name="Science">
        <title>The ecoresponsive genome of Daphnia pulex.</title>
        <authorList>
            <person name="Colbourne J.K."/>
            <person name="Pfrender M.E."/>
            <person name="Gilbert D."/>
            <person name="Thomas W.K."/>
            <person name="Tucker A."/>
            <person name="Oakley T.H."/>
            <person name="Tokishita S."/>
            <person name="Aerts A."/>
            <person name="Arnold G.J."/>
            <person name="Basu M.K."/>
            <person name="Bauer D.J."/>
            <person name="Caceres C.E."/>
            <person name="Carmel L."/>
            <person name="Casola C."/>
            <person name="Choi J.H."/>
            <person name="Detter J.C."/>
            <person name="Dong Q."/>
            <person name="Dusheyko S."/>
            <person name="Eads B.D."/>
            <person name="Frohlich T."/>
            <person name="Geiler-Samerotte K.A."/>
            <person name="Gerlach D."/>
            <person name="Hatcher P."/>
            <person name="Jogdeo S."/>
            <person name="Krijgsveld J."/>
            <person name="Kriventseva E.V."/>
            <person name="Kultz D."/>
            <person name="Laforsch C."/>
            <person name="Lindquist E."/>
            <person name="Lopez J."/>
            <person name="Manak J.R."/>
            <person name="Muller J."/>
            <person name="Pangilinan J."/>
            <person name="Patwardhan R.P."/>
            <person name="Pitluck S."/>
            <person name="Pritham E.J."/>
            <person name="Rechtsteiner A."/>
            <person name="Rho M."/>
            <person name="Rogozin I.B."/>
            <person name="Sakarya O."/>
            <person name="Salamov A."/>
            <person name="Schaack S."/>
            <person name="Shapiro H."/>
            <person name="Shiga Y."/>
            <person name="Skalitzky C."/>
            <person name="Smith Z."/>
            <person name="Souvorov A."/>
            <person name="Sung W."/>
            <person name="Tang Z."/>
            <person name="Tsuchiya D."/>
            <person name="Tu H."/>
            <person name="Vos H."/>
            <person name="Wang M."/>
            <person name="Wolf Y.I."/>
            <person name="Yamagata H."/>
            <person name="Yamada T."/>
            <person name="Ye Y."/>
            <person name="Shaw J.R."/>
            <person name="Andrews J."/>
            <person name="Crease T.J."/>
            <person name="Tang H."/>
            <person name="Lucas S.M."/>
            <person name="Robertson H.M."/>
            <person name="Bork P."/>
            <person name="Koonin E.V."/>
            <person name="Zdobnov E.M."/>
            <person name="Grigoriev I.V."/>
            <person name="Lynch M."/>
            <person name="Boore J.L."/>
        </authorList>
    </citation>
    <scope>NUCLEOTIDE SEQUENCE [LARGE SCALE GENOMIC DNA]</scope>
</reference>
<protein>
    <submittedName>
        <fullName evidence="1">Uncharacterized protein</fullName>
    </submittedName>
</protein>
<dbReference type="InParanoid" id="E9G9F9"/>
<dbReference type="Proteomes" id="UP000000305">
    <property type="component" value="Unassembled WGS sequence"/>
</dbReference>
<accession>E9G9F9</accession>
<evidence type="ECO:0000313" key="2">
    <source>
        <dbReference type="Proteomes" id="UP000000305"/>
    </source>
</evidence>
<dbReference type="EMBL" id="GL732536">
    <property type="protein sequence ID" value="EFX83553.1"/>
    <property type="molecule type" value="Genomic_DNA"/>
</dbReference>
<dbReference type="HOGENOM" id="CLU_2576244_0_0_1"/>
<gene>
    <name evidence="1" type="ORF">DAPPUDRAFT_315335</name>
</gene>
<evidence type="ECO:0000313" key="1">
    <source>
        <dbReference type="EMBL" id="EFX83553.1"/>
    </source>
</evidence>
<dbReference type="AlphaFoldDB" id="E9G9F9"/>
<sequence length="81" mass="9264">MFNPFPADELQQTIDPMEELFQGTYYGAKILVRKQVEINMTQKFTASDIRTSTLQTCRESAKNGYCHLGSKETWDPKELSG</sequence>
<proteinExistence type="predicted"/>
<organism evidence="1 2">
    <name type="scientific">Daphnia pulex</name>
    <name type="common">Water flea</name>
    <dbReference type="NCBI Taxonomy" id="6669"/>
    <lineage>
        <taxon>Eukaryota</taxon>
        <taxon>Metazoa</taxon>
        <taxon>Ecdysozoa</taxon>
        <taxon>Arthropoda</taxon>
        <taxon>Crustacea</taxon>
        <taxon>Branchiopoda</taxon>
        <taxon>Diplostraca</taxon>
        <taxon>Cladocera</taxon>
        <taxon>Anomopoda</taxon>
        <taxon>Daphniidae</taxon>
        <taxon>Daphnia</taxon>
    </lineage>
</organism>
<dbReference type="KEGG" id="dpx:DAPPUDRAFT_315335"/>
<keyword evidence="2" id="KW-1185">Reference proteome</keyword>